<dbReference type="Proteomes" id="UP000678513">
    <property type="component" value="Chromosome"/>
</dbReference>
<proteinExistence type="predicted"/>
<evidence type="ECO:0000313" key="1">
    <source>
        <dbReference type="EMBL" id="QUC08329.1"/>
    </source>
</evidence>
<dbReference type="RefSeq" id="WP_212324087.1">
    <property type="nucleotide sequence ID" value="NZ_AP024463.1"/>
</dbReference>
<dbReference type="EMBL" id="CP072384">
    <property type="protein sequence ID" value="QUC08329.1"/>
    <property type="molecule type" value="Genomic_DNA"/>
</dbReference>
<protein>
    <submittedName>
        <fullName evidence="1">Uncharacterized protein</fullName>
    </submittedName>
</protein>
<name>A0ABX7Y636_9ACTN</name>
<dbReference type="InterPro" id="IPR046683">
    <property type="entry name" value="DUF6553"/>
</dbReference>
<keyword evidence="2" id="KW-1185">Reference proteome</keyword>
<evidence type="ECO:0000313" key="2">
    <source>
        <dbReference type="Proteomes" id="UP000678513"/>
    </source>
</evidence>
<reference evidence="1 2" key="1">
    <citation type="submission" date="2021-03" db="EMBL/GenBank/DDBJ databases">
        <title>Human Oral Microbial Genomes.</title>
        <authorList>
            <person name="Johnston C.D."/>
            <person name="Chen T."/>
            <person name="Dewhirst F.E."/>
        </authorList>
    </citation>
    <scope>NUCLEOTIDE SEQUENCE [LARGE SCALE GENOMIC DNA]</scope>
    <source>
        <strain evidence="1 2">DSMZ 100122</strain>
    </source>
</reference>
<organism evidence="1 2">
    <name type="scientific">Arachnia rubra</name>
    <dbReference type="NCBI Taxonomy" id="1547448"/>
    <lineage>
        <taxon>Bacteria</taxon>
        <taxon>Bacillati</taxon>
        <taxon>Actinomycetota</taxon>
        <taxon>Actinomycetes</taxon>
        <taxon>Propionibacteriales</taxon>
        <taxon>Propionibacteriaceae</taxon>
        <taxon>Arachnia</taxon>
    </lineage>
</organism>
<accession>A0ABX7Y636</accession>
<sequence>MTSDSLRAARHDGGGDRFLALFLTLSVEGRNLPQRAGERRLRGLVTEFFAQPAVHDALGHTDTALDDELADAATTYFQTCLNDSQYTSGLLGLTRLSAQEVRDKIARDFAAMAAAVVASGALSGDGARLLPALLNGLRRALGDRADELARDAVAANHLATQASGLLWSE</sequence>
<dbReference type="Pfam" id="PF20190">
    <property type="entry name" value="DUF6553"/>
    <property type="match status" value="1"/>
</dbReference>
<gene>
    <name evidence="1" type="ORF">J5A65_00810</name>
</gene>